<keyword evidence="7 8" id="KW-0408">Iron</keyword>
<dbReference type="InterPro" id="IPR036909">
    <property type="entry name" value="Cyt_c-like_dom_sf"/>
</dbReference>
<dbReference type="OrthoDB" id="9811281at2"/>
<keyword evidence="12" id="KW-1185">Reference proteome</keyword>
<dbReference type="InterPro" id="IPR051459">
    <property type="entry name" value="Cytochrome_c-type_DH"/>
</dbReference>
<keyword evidence="5 8" id="KW-0479">Metal-binding</keyword>
<protein>
    <submittedName>
        <fullName evidence="11">Cytochrome c</fullName>
    </submittedName>
</protein>
<dbReference type="PROSITE" id="PS51007">
    <property type="entry name" value="CYTC"/>
    <property type="match status" value="1"/>
</dbReference>
<dbReference type="InterPro" id="IPR009056">
    <property type="entry name" value="Cyt_c-like_dom"/>
</dbReference>
<dbReference type="GO" id="GO:0009055">
    <property type="term" value="F:electron transfer activity"/>
    <property type="evidence" value="ECO:0007669"/>
    <property type="project" value="InterPro"/>
</dbReference>
<comment type="cofactor">
    <cofactor evidence="1">
        <name>heme c</name>
        <dbReference type="ChEBI" id="CHEBI:61717"/>
    </cofactor>
</comment>
<dbReference type="AlphaFoldDB" id="A0A1M6BIK7"/>
<dbReference type="RefSeq" id="WP_073248540.1">
    <property type="nucleotide sequence ID" value="NZ_FQZQ01000001.1"/>
</dbReference>
<feature type="region of interest" description="Disordered" evidence="9">
    <location>
        <begin position="65"/>
        <end position="85"/>
    </location>
</feature>
<evidence type="ECO:0000256" key="7">
    <source>
        <dbReference type="ARBA" id="ARBA00023004"/>
    </source>
</evidence>
<evidence type="ECO:0000256" key="5">
    <source>
        <dbReference type="ARBA" id="ARBA00022723"/>
    </source>
</evidence>
<dbReference type="PRINTS" id="PR00605">
    <property type="entry name" value="CYTCHROMECIC"/>
</dbReference>
<feature type="compositionally biased region" description="Basic and acidic residues" evidence="9">
    <location>
        <begin position="76"/>
        <end position="85"/>
    </location>
</feature>
<reference evidence="12" key="1">
    <citation type="submission" date="2016-11" db="EMBL/GenBank/DDBJ databases">
        <authorList>
            <person name="Varghese N."/>
            <person name="Submissions S."/>
        </authorList>
    </citation>
    <scope>NUCLEOTIDE SEQUENCE [LARGE SCALE GENOMIC DNA]</scope>
    <source>
        <strain evidence="12">DSM 100564</strain>
    </source>
</reference>
<dbReference type="Pfam" id="PF00034">
    <property type="entry name" value="Cytochrom_C"/>
    <property type="match status" value="1"/>
</dbReference>
<evidence type="ECO:0000256" key="8">
    <source>
        <dbReference type="PROSITE-ProRule" id="PRU00433"/>
    </source>
</evidence>
<keyword evidence="3 8" id="KW-0349">Heme</keyword>
<dbReference type="EMBL" id="FQZQ01000001">
    <property type="protein sequence ID" value="SHI48497.1"/>
    <property type="molecule type" value="Genomic_DNA"/>
</dbReference>
<name>A0A1M6BIK7_9RHOB</name>
<evidence type="ECO:0000256" key="3">
    <source>
        <dbReference type="ARBA" id="ARBA00022617"/>
    </source>
</evidence>
<evidence type="ECO:0000256" key="4">
    <source>
        <dbReference type="ARBA" id="ARBA00022660"/>
    </source>
</evidence>
<evidence type="ECO:0000313" key="11">
    <source>
        <dbReference type="EMBL" id="SHI48497.1"/>
    </source>
</evidence>
<dbReference type="Proteomes" id="UP000183982">
    <property type="component" value="Unassembled WGS sequence"/>
</dbReference>
<dbReference type="PANTHER" id="PTHR35008">
    <property type="entry name" value="BLL4482 PROTEIN-RELATED"/>
    <property type="match status" value="1"/>
</dbReference>
<evidence type="ECO:0000256" key="9">
    <source>
        <dbReference type="SAM" id="MobiDB-lite"/>
    </source>
</evidence>
<dbReference type="GO" id="GO:0020037">
    <property type="term" value="F:heme binding"/>
    <property type="evidence" value="ECO:0007669"/>
    <property type="project" value="InterPro"/>
</dbReference>
<organism evidence="11 12">
    <name type="scientific">Shimia gijangensis</name>
    <dbReference type="NCBI Taxonomy" id="1470563"/>
    <lineage>
        <taxon>Bacteria</taxon>
        <taxon>Pseudomonadati</taxon>
        <taxon>Pseudomonadota</taxon>
        <taxon>Alphaproteobacteria</taxon>
        <taxon>Rhodobacterales</taxon>
        <taxon>Roseobacteraceae</taxon>
    </lineage>
</organism>
<evidence type="ECO:0000256" key="6">
    <source>
        <dbReference type="ARBA" id="ARBA00022982"/>
    </source>
</evidence>
<keyword evidence="4" id="KW-0679">Respiratory chain</keyword>
<dbReference type="SUPFAM" id="SSF46626">
    <property type="entry name" value="Cytochrome c"/>
    <property type="match status" value="1"/>
</dbReference>
<dbReference type="Gene3D" id="1.10.760.10">
    <property type="entry name" value="Cytochrome c-like domain"/>
    <property type="match status" value="1"/>
</dbReference>
<keyword evidence="6" id="KW-0249">Electron transport</keyword>
<evidence type="ECO:0000259" key="10">
    <source>
        <dbReference type="PROSITE" id="PS51007"/>
    </source>
</evidence>
<sequence>MKKIGLIIVAALGVGILTPVIVQSGGKGFLPYESRASIKNGQEIYEQQCASCHGAQLEGAKNWREPDEEGMAQAPPHDESGHTWHHPDMQLFQITKYGTAKIVGQGYKSNMPGFEDVLSDQDIVDVLAYIKSTWSKKIIEMHNQRNG</sequence>
<evidence type="ECO:0000256" key="2">
    <source>
        <dbReference type="ARBA" id="ARBA00022448"/>
    </source>
</evidence>
<dbReference type="PANTHER" id="PTHR35008:SF4">
    <property type="entry name" value="BLL4482 PROTEIN"/>
    <property type="match status" value="1"/>
</dbReference>
<proteinExistence type="predicted"/>
<dbReference type="GO" id="GO:0005506">
    <property type="term" value="F:iron ion binding"/>
    <property type="evidence" value="ECO:0007669"/>
    <property type="project" value="InterPro"/>
</dbReference>
<dbReference type="InterPro" id="IPR008168">
    <property type="entry name" value="Cyt_C_IC"/>
</dbReference>
<dbReference type="STRING" id="1470563.SAMN05444000_101243"/>
<accession>A0A1M6BIK7</accession>
<evidence type="ECO:0000256" key="1">
    <source>
        <dbReference type="ARBA" id="ARBA00001926"/>
    </source>
</evidence>
<feature type="domain" description="Cytochrome c" evidence="10">
    <location>
        <begin position="36"/>
        <end position="134"/>
    </location>
</feature>
<keyword evidence="2" id="KW-0813">Transport</keyword>
<evidence type="ECO:0000313" key="12">
    <source>
        <dbReference type="Proteomes" id="UP000183982"/>
    </source>
</evidence>
<gene>
    <name evidence="11" type="ORF">SAMN05444000_101243</name>
</gene>